<name>A0ABQ6MJN4_9STRA</name>
<feature type="domain" description="TACO1/YebC-like N-terminal" evidence="3">
    <location>
        <begin position="38"/>
        <end position="105"/>
    </location>
</feature>
<organism evidence="4 5">
    <name type="scientific">Tetraparma gracilis</name>
    <dbReference type="NCBI Taxonomy" id="2962635"/>
    <lineage>
        <taxon>Eukaryota</taxon>
        <taxon>Sar</taxon>
        <taxon>Stramenopiles</taxon>
        <taxon>Ochrophyta</taxon>
        <taxon>Bolidophyceae</taxon>
        <taxon>Parmales</taxon>
        <taxon>Triparmaceae</taxon>
        <taxon>Tetraparma</taxon>
    </lineage>
</organism>
<dbReference type="InterPro" id="IPR049083">
    <property type="entry name" value="TACO1_YebC_N"/>
</dbReference>
<reference evidence="4 5" key="1">
    <citation type="journal article" date="2023" name="Commun. Biol.">
        <title>Genome analysis of Parmales, the sister group of diatoms, reveals the evolutionary specialization of diatoms from phago-mixotrophs to photoautotrophs.</title>
        <authorList>
            <person name="Ban H."/>
            <person name="Sato S."/>
            <person name="Yoshikawa S."/>
            <person name="Yamada K."/>
            <person name="Nakamura Y."/>
            <person name="Ichinomiya M."/>
            <person name="Sato N."/>
            <person name="Blanc-Mathieu R."/>
            <person name="Endo H."/>
            <person name="Kuwata A."/>
            <person name="Ogata H."/>
        </authorList>
    </citation>
    <scope>NUCLEOTIDE SEQUENCE [LARGE SCALE GENOMIC DNA]</scope>
</reference>
<dbReference type="Pfam" id="PF01709">
    <property type="entry name" value="Transcrip_reg"/>
    <property type="match status" value="1"/>
</dbReference>
<evidence type="ECO:0000313" key="5">
    <source>
        <dbReference type="Proteomes" id="UP001165060"/>
    </source>
</evidence>
<dbReference type="PANTHER" id="PTHR12532:SF0">
    <property type="entry name" value="TRANSLATIONAL ACTIVATOR OF CYTOCHROME C OXIDASE 1"/>
    <property type="match status" value="1"/>
</dbReference>
<gene>
    <name evidence="4" type="ORF">TeGR_g7769</name>
</gene>
<evidence type="ECO:0000259" key="2">
    <source>
        <dbReference type="Pfam" id="PF01709"/>
    </source>
</evidence>
<dbReference type="Gene3D" id="3.30.70.980">
    <property type="match status" value="2"/>
</dbReference>
<dbReference type="SUPFAM" id="SSF75625">
    <property type="entry name" value="YebC-like"/>
    <property type="match status" value="1"/>
</dbReference>
<dbReference type="Gene3D" id="1.10.10.200">
    <property type="match status" value="1"/>
</dbReference>
<dbReference type="InterPro" id="IPR048300">
    <property type="entry name" value="TACO1_YebC-like_2nd/3rd_dom"/>
</dbReference>
<comment type="similarity">
    <text evidence="1">Belongs to the TACO1 family.</text>
</comment>
<dbReference type="Proteomes" id="UP001165060">
    <property type="component" value="Unassembled WGS sequence"/>
</dbReference>
<dbReference type="Pfam" id="PF20772">
    <property type="entry name" value="TACO1_YebC_N"/>
    <property type="match status" value="1"/>
</dbReference>
<dbReference type="InterPro" id="IPR002876">
    <property type="entry name" value="Transcrip_reg_TACO1-like"/>
</dbReference>
<evidence type="ECO:0000313" key="4">
    <source>
        <dbReference type="EMBL" id="GMI27126.1"/>
    </source>
</evidence>
<dbReference type="InterPro" id="IPR017856">
    <property type="entry name" value="Integrase-like_N"/>
</dbReference>
<sequence>MPILLRSPALLRPVLLPKPLLPFVHRTYSTSLPSLGRSHKIVGKKGLADQAKALVIMKLSKQITRVCAAAGGDRTDLRVQSVLAKARRANMTKDAMTKALVKGEGGGAVEKTTAVRYDGILKLESGPVVSVIALADTDNVKRTGPKVRNIFSGGRKDNSHGELQKTGVHDFLFRNCASVSYRWPTPEDEDYEAVTSSDLEEQIMDAALESGADDVEFGEDGRGEAVCAVEDARKVQEAIRGAIGGEGEEGEVDLEIGYRVTDDGNAVEVKGDAAEQLDKLLGMLDELEDITDVYHNAKVEYDDEEED</sequence>
<dbReference type="InterPro" id="IPR026564">
    <property type="entry name" value="Transcrip_reg_TACO1-like_dom3"/>
</dbReference>
<accession>A0ABQ6MJN4</accession>
<proteinExistence type="inferred from homology"/>
<evidence type="ECO:0000259" key="3">
    <source>
        <dbReference type="Pfam" id="PF20772"/>
    </source>
</evidence>
<protein>
    <submittedName>
        <fullName evidence="4">Uncharacterized protein</fullName>
    </submittedName>
</protein>
<dbReference type="PANTHER" id="PTHR12532">
    <property type="entry name" value="TRANSLATIONAL ACTIVATOR OF CYTOCHROME C OXIDASE 1"/>
    <property type="match status" value="1"/>
</dbReference>
<evidence type="ECO:0000256" key="1">
    <source>
        <dbReference type="ARBA" id="ARBA00008724"/>
    </source>
</evidence>
<dbReference type="InterPro" id="IPR029072">
    <property type="entry name" value="YebC-like"/>
</dbReference>
<keyword evidence="5" id="KW-1185">Reference proteome</keyword>
<feature type="domain" description="TACO1/YebC-like second and third" evidence="2">
    <location>
        <begin position="129"/>
        <end position="297"/>
    </location>
</feature>
<comment type="caution">
    <text evidence="4">The sequence shown here is derived from an EMBL/GenBank/DDBJ whole genome shotgun (WGS) entry which is preliminary data.</text>
</comment>
<dbReference type="EMBL" id="BRYB01000295">
    <property type="protein sequence ID" value="GMI27126.1"/>
    <property type="molecule type" value="Genomic_DNA"/>
</dbReference>